<organism evidence="2 3">
    <name type="scientific">Desulfovibrio litoralis DSM 11393</name>
    <dbReference type="NCBI Taxonomy" id="1121455"/>
    <lineage>
        <taxon>Bacteria</taxon>
        <taxon>Pseudomonadati</taxon>
        <taxon>Thermodesulfobacteriota</taxon>
        <taxon>Desulfovibrionia</taxon>
        <taxon>Desulfovibrionales</taxon>
        <taxon>Desulfovibrionaceae</taxon>
        <taxon>Desulfovibrio</taxon>
    </lineage>
</organism>
<evidence type="ECO:0000256" key="1">
    <source>
        <dbReference type="SAM" id="Coils"/>
    </source>
</evidence>
<evidence type="ECO:0000313" key="2">
    <source>
        <dbReference type="EMBL" id="SHN55344.1"/>
    </source>
</evidence>
<keyword evidence="1" id="KW-0175">Coiled coil</keyword>
<proteinExistence type="predicted"/>
<reference evidence="2 3" key="1">
    <citation type="submission" date="2016-12" db="EMBL/GenBank/DDBJ databases">
        <authorList>
            <person name="Song W.-J."/>
            <person name="Kurnit D.M."/>
        </authorList>
    </citation>
    <scope>NUCLEOTIDE SEQUENCE [LARGE SCALE GENOMIC DNA]</scope>
    <source>
        <strain evidence="2 3">DSM 11393</strain>
    </source>
</reference>
<accession>A0A1M7SAD4</accession>
<sequence length="346" mass="39076">MSKKEFVVISSLFPGALKFGQNILSEQAIKHSGLYWINPNFSESFLKQIFGFSENLLTPSDCLLNSKEAELFFKSLEDVKSHSENDYKQLFALGLISEDVERKAIEEKEEQRLLDAFVNSSDGTLGTIDNKSKTELQQAIESKKHLDILSNAQKFLILSCFLEKTQNDIKKIIQHLSEARQKINSAIGELEEITLSDEKSLRDEAKQNLAELHLMAENLPEVQNFLGMINSPETGEENKPDWKLLLSNILPFVSDSACLVIQDIEFSNSLKEVGLWDKSLITPEQLKKEDNLVIPESLCNISNSIAILKLSLAEIFSLTKLKNATHWLDDKRIFIVLSDEKGSQGK</sequence>
<evidence type="ECO:0000313" key="3">
    <source>
        <dbReference type="Proteomes" id="UP000186469"/>
    </source>
</evidence>
<name>A0A1M7SAD4_9BACT</name>
<gene>
    <name evidence="2" type="ORF">SAMN02745728_00660</name>
</gene>
<dbReference type="AlphaFoldDB" id="A0A1M7SAD4"/>
<feature type="coiled-coil region" evidence="1">
    <location>
        <begin position="162"/>
        <end position="196"/>
    </location>
</feature>
<dbReference type="RefSeq" id="WP_072696354.1">
    <property type="nucleotide sequence ID" value="NZ_FRDI01000003.1"/>
</dbReference>
<protein>
    <submittedName>
        <fullName evidence="2">Uncharacterized protein</fullName>
    </submittedName>
</protein>
<dbReference type="Proteomes" id="UP000186469">
    <property type="component" value="Unassembled WGS sequence"/>
</dbReference>
<dbReference type="EMBL" id="FRDI01000003">
    <property type="protein sequence ID" value="SHN55344.1"/>
    <property type="molecule type" value="Genomic_DNA"/>
</dbReference>
<dbReference type="STRING" id="1121455.SAMN02745728_00660"/>
<keyword evidence="3" id="KW-1185">Reference proteome</keyword>